<protein>
    <submittedName>
        <fullName evidence="1">Uncharacterized protein</fullName>
    </submittedName>
</protein>
<organism evidence="1 2">
    <name type="scientific">Nocardia jinanensis</name>
    <dbReference type="NCBI Taxonomy" id="382504"/>
    <lineage>
        <taxon>Bacteria</taxon>
        <taxon>Bacillati</taxon>
        <taxon>Actinomycetota</taxon>
        <taxon>Actinomycetes</taxon>
        <taxon>Mycobacteriales</taxon>
        <taxon>Nocardiaceae</taxon>
        <taxon>Nocardia</taxon>
    </lineage>
</organism>
<comment type="caution">
    <text evidence="1">The sequence shown here is derived from an EMBL/GenBank/DDBJ whole genome shotgun (WGS) entry which is preliminary data.</text>
</comment>
<keyword evidence="2" id="KW-1185">Reference proteome</keyword>
<reference evidence="1" key="1">
    <citation type="journal article" date="2014" name="Int. J. Syst. Evol. Microbiol.">
        <title>Complete genome sequence of Corynebacterium casei LMG S-19264T (=DSM 44701T), isolated from a smear-ripened cheese.</title>
        <authorList>
            <consortium name="US DOE Joint Genome Institute (JGI-PGF)"/>
            <person name="Walter F."/>
            <person name="Albersmeier A."/>
            <person name="Kalinowski J."/>
            <person name="Ruckert C."/>
        </authorList>
    </citation>
    <scope>NUCLEOTIDE SEQUENCE</scope>
    <source>
        <strain evidence="1">CGMCC 4.3508</strain>
    </source>
</reference>
<name>A0A917RWQ1_9NOCA</name>
<proteinExistence type="predicted"/>
<sequence length="78" mass="8631">MAATLKLLQAGKTWVTDDPRILRQIADGLRTLDHHATHCRSQAPIRGYAHAHQIMATHAAHHCPRFDAAAEYAAQARP</sequence>
<dbReference type="AlphaFoldDB" id="A0A917RWQ1"/>
<accession>A0A917RWQ1</accession>
<dbReference type="EMBL" id="BMMH01000020">
    <property type="protein sequence ID" value="GGL37714.1"/>
    <property type="molecule type" value="Genomic_DNA"/>
</dbReference>
<evidence type="ECO:0000313" key="1">
    <source>
        <dbReference type="EMBL" id="GGL37714.1"/>
    </source>
</evidence>
<dbReference type="Proteomes" id="UP000638263">
    <property type="component" value="Unassembled WGS sequence"/>
</dbReference>
<gene>
    <name evidence="1" type="ORF">GCM10011588_60510</name>
</gene>
<reference evidence="1" key="2">
    <citation type="submission" date="2020-09" db="EMBL/GenBank/DDBJ databases">
        <authorList>
            <person name="Sun Q."/>
            <person name="Zhou Y."/>
        </authorList>
    </citation>
    <scope>NUCLEOTIDE SEQUENCE</scope>
    <source>
        <strain evidence="1">CGMCC 4.3508</strain>
    </source>
</reference>
<evidence type="ECO:0000313" key="2">
    <source>
        <dbReference type="Proteomes" id="UP000638263"/>
    </source>
</evidence>